<dbReference type="Pfam" id="PF00768">
    <property type="entry name" value="Peptidase_S11"/>
    <property type="match status" value="1"/>
</dbReference>
<proteinExistence type="predicted"/>
<dbReference type="GO" id="GO:0004180">
    <property type="term" value="F:carboxypeptidase activity"/>
    <property type="evidence" value="ECO:0007669"/>
    <property type="project" value="UniProtKB-KW"/>
</dbReference>
<reference evidence="2 3" key="1">
    <citation type="submission" date="2021-06" db="EMBL/GenBank/DDBJ databases">
        <authorList>
            <person name="Sun Q."/>
            <person name="Li D."/>
        </authorList>
    </citation>
    <scope>NUCLEOTIDE SEQUENCE [LARGE SCALE GENOMIC DNA]</scope>
    <source>
        <strain evidence="2 3">MSJ-40</strain>
    </source>
</reference>
<evidence type="ECO:0000259" key="1">
    <source>
        <dbReference type="SMART" id="SM00936"/>
    </source>
</evidence>
<keyword evidence="3" id="KW-1185">Reference proteome</keyword>
<evidence type="ECO:0000313" key="3">
    <source>
        <dbReference type="Proteomes" id="UP000749471"/>
    </source>
</evidence>
<dbReference type="InterPro" id="IPR012907">
    <property type="entry name" value="Peptidase_S11_C"/>
</dbReference>
<dbReference type="EMBL" id="JAHLPM010000004">
    <property type="protein sequence ID" value="MBU5437581.1"/>
    <property type="molecule type" value="Genomic_DNA"/>
</dbReference>
<name>A0ABS6E3V7_9FIRM</name>
<dbReference type="Proteomes" id="UP000749471">
    <property type="component" value="Unassembled WGS sequence"/>
</dbReference>
<keyword evidence="2" id="KW-0378">Hydrolase</keyword>
<organism evidence="2 3">
    <name type="scientific">Tissierella simiarum</name>
    <dbReference type="NCBI Taxonomy" id="2841534"/>
    <lineage>
        <taxon>Bacteria</taxon>
        <taxon>Bacillati</taxon>
        <taxon>Bacillota</taxon>
        <taxon>Tissierellia</taxon>
        <taxon>Tissierellales</taxon>
        <taxon>Tissierellaceae</taxon>
        <taxon>Tissierella</taxon>
    </lineage>
</organism>
<dbReference type="PANTHER" id="PTHR21581:SF33">
    <property type="entry name" value="D-ALANYL-D-ALANINE CARBOXYPEPTIDASE DACB"/>
    <property type="match status" value="1"/>
</dbReference>
<gene>
    <name evidence="2" type="ORF">KQI42_06155</name>
</gene>
<feature type="domain" description="Peptidase S11 D-Ala-D-Ala carboxypeptidase A C-terminal" evidence="1">
    <location>
        <begin position="250"/>
        <end position="340"/>
    </location>
</feature>
<keyword evidence="2" id="KW-0645">Protease</keyword>
<comment type="caution">
    <text evidence="2">The sequence shown here is derived from an EMBL/GenBank/DDBJ whole genome shotgun (WGS) entry which is preliminary data.</text>
</comment>
<protein>
    <submittedName>
        <fullName evidence="2">D-alanyl-D-alanine carboxypeptidase</fullName>
    </submittedName>
</protein>
<sequence>MVLTTSISYGDNLSLSAISGILIDGNSGRILYEKNSHEKMPMASTTKIMTALVAIENGKLEDKINIKKTGVGIEGSSIYLREGEIISLRDLLYGLMLRSGNDAAVSIADYVGRGVDNFIELMNKKAEEVGAVDTNFMNPHGLPNDNHYTTAYDLALITREALKHEEFKNIVKAKTWTAKRDENNYFYNKNQTLWEYEGGDGVKTGYTMRAGRCLVSSATRKGMQLIAVVLNAGDWFNDNYKLLNYGFEKYTPHIIYDKNQYITKVPVVNGKKEYVILVAENSLTYPLKEGEKSKVKISIDNPTILEAPIEKGKVLGSIQTYLDGQLIRKDNLVVKESIDKISFIDKIINIFKN</sequence>
<dbReference type="Pfam" id="PF07943">
    <property type="entry name" value="PBP5_C"/>
    <property type="match status" value="1"/>
</dbReference>
<evidence type="ECO:0000313" key="2">
    <source>
        <dbReference type="EMBL" id="MBU5437581.1"/>
    </source>
</evidence>
<keyword evidence="2" id="KW-0121">Carboxypeptidase</keyword>
<accession>A0ABS6E3V7</accession>
<dbReference type="PANTHER" id="PTHR21581">
    <property type="entry name" value="D-ALANYL-D-ALANINE CARBOXYPEPTIDASE"/>
    <property type="match status" value="1"/>
</dbReference>
<dbReference type="SMART" id="SM00936">
    <property type="entry name" value="PBP5_C"/>
    <property type="match status" value="1"/>
</dbReference>
<dbReference type="InterPro" id="IPR001967">
    <property type="entry name" value="Peptidase_S11_N"/>
</dbReference>